<dbReference type="SUPFAM" id="SSF49478">
    <property type="entry name" value="Cna protein B-type domain"/>
    <property type="match status" value="2"/>
</dbReference>
<accession>A0A937K3G4</accession>
<evidence type="ECO:0000256" key="2">
    <source>
        <dbReference type="ARBA" id="ARBA00022525"/>
    </source>
</evidence>
<dbReference type="PANTHER" id="PTHR36108">
    <property type="entry name" value="COLOSSIN-B-RELATED"/>
    <property type="match status" value="1"/>
</dbReference>
<dbReference type="PANTHER" id="PTHR36108:SF13">
    <property type="entry name" value="COLOSSIN-B-RELATED"/>
    <property type="match status" value="1"/>
</dbReference>
<keyword evidence="3" id="KW-0732">Signal</keyword>
<dbReference type="Pfam" id="PF13620">
    <property type="entry name" value="CarboxypepD_reg"/>
    <property type="match status" value="3"/>
</dbReference>
<dbReference type="InterPro" id="IPR013784">
    <property type="entry name" value="Carb-bd-like_fold"/>
</dbReference>
<comment type="similarity">
    <text evidence="1">Belongs to the serine-aspartate repeat-containing protein (SDr) family.</text>
</comment>
<dbReference type="Proteomes" id="UP000623681">
    <property type="component" value="Unassembled WGS sequence"/>
</dbReference>
<protein>
    <submittedName>
        <fullName evidence="4">Carboxypeptidase regulatory-like domain-containing protein</fullName>
    </submittedName>
</protein>
<evidence type="ECO:0000256" key="3">
    <source>
        <dbReference type="ARBA" id="ARBA00022729"/>
    </source>
</evidence>
<dbReference type="GO" id="GO:0030246">
    <property type="term" value="F:carbohydrate binding"/>
    <property type="evidence" value="ECO:0007669"/>
    <property type="project" value="InterPro"/>
</dbReference>
<dbReference type="SUPFAM" id="SSF49452">
    <property type="entry name" value="Starch-binding domain-like"/>
    <property type="match status" value="1"/>
</dbReference>
<dbReference type="RefSeq" id="WP_202766999.1">
    <property type="nucleotide sequence ID" value="NZ_JAESWA010000020.1"/>
</dbReference>
<evidence type="ECO:0000313" key="4">
    <source>
        <dbReference type="EMBL" id="MBL4931617.1"/>
    </source>
</evidence>
<keyword evidence="4" id="KW-0378">Hydrolase</keyword>
<dbReference type="AlphaFoldDB" id="A0A937K3G4"/>
<gene>
    <name evidence="4" type="ORF">JK634_07355</name>
</gene>
<keyword evidence="5" id="KW-1185">Reference proteome</keyword>
<keyword evidence="4" id="KW-0645">Protease</keyword>
<keyword evidence="2" id="KW-0964">Secreted</keyword>
<organism evidence="4 5">
    <name type="scientific">Clostridium paridis</name>
    <dbReference type="NCBI Taxonomy" id="2803863"/>
    <lineage>
        <taxon>Bacteria</taxon>
        <taxon>Bacillati</taxon>
        <taxon>Bacillota</taxon>
        <taxon>Clostridia</taxon>
        <taxon>Eubacteriales</taxon>
        <taxon>Clostridiaceae</taxon>
        <taxon>Clostridium</taxon>
    </lineage>
</organism>
<dbReference type="EMBL" id="JAESWA010000020">
    <property type="protein sequence ID" value="MBL4931617.1"/>
    <property type="molecule type" value="Genomic_DNA"/>
</dbReference>
<dbReference type="Gene3D" id="2.60.40.1120">
    <property type="entry name" value="Carboxypeptidase-like, regulatory domain"/>
    <property type="match status" value="3"/>
</dbReference>
<name>A0A937K3G4_9CLOT</name>
<keyword evidence="4" id="KW-0121">Carboxypeptidase</keyword>
<comment type="caution">
    <text evidence="4">The sequence shown here is derived from an EMBL/GenBank/DDBJ whole genome shotgun (WGS) entry which is preliminary data.</text>
</comment>
<dbReference type="GO" id="GO:0004180">
    <property type="term" value="F:carboxypeptidase activity"/>
    <property type="evidence" value="ECO:0007669"/>
    <property type="project" value="UniProtKB-KW"/>
</dbReference>
<evidence type="ECO:0000256" key="1">
    <source>
        <dbReference type="ARBA" id="ARBA00007257"/>
    </source>
</evidence>
<evidence type="ECO:0000313" key="5">
    <source>
        <dbReference type="Proteomes" id="UP000623681"/>
    </source>
</evidence>
<proteinExistence type="inferred from homology"/>
<reference evidence="4" key="1">
    <citation type="submission" date="2021-01" db="EMBL/GenBank/DDBJ databases">
        <title>Genome public.</title>
        <authorList>
            <person name="Liu C."/>
            <person name="Sun Q."/>
        </authorList>
    </citation>
    <scope>NUCLEOTIDE SEQUENCE</scope>
    <source>
        <strain evidence="4">YIM B02565</strain>
    </source>
</reference>
<sequence length="287" mass="30244">MSFKDEYVLGHSQQFDITGREEKTEDLNLVINPLANSGNITGTVTSGGSPVAGATIKVYDINNNPIEHTISGGNGQYTITNLPAGAYQVLATKDGYLLPTSTPVTIQSNKSTTVNLVIQPDPNANLSAVFGIIRDNNTLLPIENAIVDLYSTVQGQPPTFIGIAPTNANGQYLFTELATGNYYVSASKLGYQPKDSAPISVGTKDYVLSDVNLTADPQSNTGTVSGFIKSQTSGQPIPNAVVALYSISGGVETVIALTKTSSSGRYLFGSLNPGTYRVKATLQDQVV</sequence>